<dbReference type="CDD" id="cd07023">
    <property type="entry name" value="S49_Sppa_N_C"/>
    <property type="match status" value="1"/>
</dbReference>
<dbReference type="EMBL" id="QRDW01000001">
    <property type="protein sequence ID" value="RED53694.1"/>
    <property type="molecule type" value="Genomic_DNA"/>
</dbReference>
<dbReference type="InterPro" id="IPR029045">
    <property type="entry name" value="ClpP/crotonase-like_dom_sf"/>
</dbReference>
<evidence type="ECO:0000259" key="5">
    <source>
        <dbReference type="Pfam" id="PF01343"/>
    </source>
</evidence>
<dbReference type="SUPFAM" id="SSF52096">
    <property type="entry name" value="ClpP/crotonase"/>
    <property type="match status" value="1"/>
</dbReference>
<reference evidence="6 7" key="1">
    <citation type="submission" date="2018-07" db="EMBL/GenBank/DDBJ databases">
        <title>Genomic Encyclopedia of Type Strains, Phase III (KMG-III): the genomes of soil and plant-associated and newly described type strains.</title>
        <authorList>
            <person name="Whitman W."/>
        </authorList>
    </citation>
    <scope>NUCLEOTIDE SEQUENCE [LARGE SCALE GENOMIC DNA]</scope>
    <source>
        <strain evidence="6 7">CECT 8488</strain>
    </source>
</reference>
<sequence>MSTDQQLTGWKAVLAKIPVIGKPLAGKLKGKPSVAVLRLYGVIGQAGGPLRRGGLNLHDLETVIDEAFKTPNLKAVALAINSPGGSPVQSALIAARIRQLAEEKDIPILAFCEDAAASGGYWLACAADEIYAQPASVVGSIGVISAGFGFTEMISKIGVERRVYTSGESKSQLDPFSPEKAADVKHLKELQNDIHEQFKDFVRSRRDGRLKEEEKKLFSGSFWTGARGVDLGLVDATGELKAVCREKFGDKVEFKDVSRPKSWIQKRLGLEGKISKMGEEILEVAESRIWWSRLGL</sequence>
<evidence type="ECO:0000256" key="3">
    <source>
        <dbReference type="ARBA" id="ARBA00022801"/>
    </source>
</evidence>
<dbReference type="Pfam" id="PF01343">
    <property type="entry name" value="Peptidase_S49"/>
    <property type="match status" value="1"/>
</dbReference>
<comment type="similarity">
    <text evidence="1">Belongs to the peptidase S49 family.</text>
</comment>
<dbReference type="Proteomes" id="UP000256845">
    <property type="component" value="Unassembled WGS sequence"/>
</dbReference>
<keyword evidence="4" id="KW-0720">Serine protease</keyword>
<dbReference type="GO" id="GO:0006508">
    <property type="term" value="P:proteolysis"/>
    <property type="evidence" value="ECO:0007669"/>
    <property type="project" value="UniProtKB-KW"/>
</dbReference>
<gene>
    <name evidence="6" type="ORF">DFP90_101487</name>
</gene>
<dbReference type="Gene3D" id="3.90.226.10">
    <property type="entry name" value="2-enoyl-CoA Hydratase, Chain A, domain 1"/>
    <property type="match status" value="1"/>
</dbReference>
<keyword evidence="2" id="KW-0645">Protease</keyword>
<protein>
    <submittedName>
        <fullName evidence="6">Signal peptide peptidase SppA</fullName>
    </submittedName>
</protein>
<organism evidence="6 7">
    <name type="scientific">Aestuariispira insulae</name>
    <dbReference type="NCBI Taxonomy" id="1461337"/>
    <lineage>
        <taxon>Bacteria</taxon>
        <taxon>Pseudomonadati</taxon>
        <taxon>Pseudomonadota</taxon>
        <taxon>Alphaproteobacteria</taxon>
        <taxon>Rhodospirillales</taxon>
        <taxon>Kiloniellaceae</taxon>
        <taxon>Aestuariispira</taxon>
    </lineage>
</organism>
<evidence type="ECO:0000313" key="6">
    <source>
        <dbReference type="EMBL" id="RED53694.1"/>
    </source>
</evidence>
<comment type="caution">
    <text evidence="6">The sequence shown here is derived from an EMBL/GenBank/DDBJ whole genome shotgun (WGS) entry which is preliminary data.</text>
</comment>
<dbReference type="RefSeq" id="WP_115934808.1">
    <property type="nucleotide sequence ID" value="NZ_QRDW01000001.1"/>
</dbReference>
<name>A0A3D9HW08_9PROT</name>
<keyword evidence="7" id="KW-1185">Reference proteome</keyword>
<dbReference type="InterPro" id="IPR047272">
    <property type="entry name" value="S49_SppA_C"/>
</dbReference>
<dbReference type="AlphaFoldDB" id="A0A3D9HW08"/>
<evidence type="ECO:0000256" key="1">
    <source>
        <dbReference type="ARBA" id="ARBA00008683"/>
    </source>
</evidence>
<dbReference type="Gene3D" id="6.20.330.10">
    <property type="match status" value="1"/>
</dbReference>
<proteinExistence type="inferred from homology"/>
<dbReference type="GO" id="GO:0008236">
    <property type="term" value="F:serine-type peptidase activity"/>
    <property type="evidence" value="ECO:0007669"/>
    <property type="project" value="UniProtKB-KW"/>
</dbReference>
<evidence type="ECO:0000313" key="7">
    <source>
        <dbReference type="Proteomes" id="UP000256845"/>
    </source>
</evidence>
<dbReference type="OrthoDB" id="9764363at2"/>
<dbReference type="PANTHER" id="PTHR42987">
    <property type="entry name" value="PEPTIDASE S49"/>
    <property type="match status" value="1"/>
</dbReference>
<dbReference type="InterPro" id="IPR002142">
    <property type="entry name" value="Peptidase_S49"/>
</dbReference>
<dbReference type="PANTHER" id="PTHR42987:SF8">
    <property type="entry name" value="PROTEINASE"/>
    <property type="match status" value="1"/>
</dbReference>
<accession>A0A3D9HW08</accession>
<evidence type="ECO:0000256" key="4">
    <source>
        <dbReference type="ARBA" id="ARBA00022825"/>
    </source>
</evidence>
<evidence type="ECO:0000256" key="2">
    <source>
        <dbReference type="ARBA" id="ARBA00022670"/>
    </source>
</evidence>
<feature type="domain" description="Peptidase S49" evidence="5">
    <location>
        <begin position="103"/>
        <end position="246"/>
    </location>
</feature>
<keyword evidence="3" id="KW-0378">Hydrolase</keyword>